<name>A0ABR2VE27_9PEZI</name>
<feature type="compositionally biased region" description="Polar residues" evidence="5">
    <location>
        <begin position="216"/>
        <end position="230"/>
    </location>
</feature>
<dbReference type="Proteomes" id="UP001408356">
    <property type="component" value="Unassembled WGS sequence"/>
</dbReference>
<gene>
    <name evidence="7" type="ORF">SUNI508_13540</name>
</gene>
<reference evidence="7 8" key="1">
    <citation type="journal article" date="2024" name="J. Plant Pathol.">
        <title>Sequence and assembly of the genome of Seiridium unicorne, isolate CBS 538.82, causal agent of cypress canker disease.</title>
        <authorList>
            <person name="Scali E."/>
            <person name="Rocca G.D."/>
            <person name="Danti R."/>
            <person name="Garbelotto M."/>
            <person name="Barberini S."/>
            <person name="Baroncelli R."/>
            <person name="Emiliani G."/>
        </authorList>
    </citation>
    <scope>NUCLEOTIDE SEQUENCE [LARGE SCALE GENOMIC DNA]</scope>
    <source>
        <strain evidence="7 8">BM-138-508</strain>
    </source>
</reference>
<feature type="region of interest" description="Disordered" evidence="5">
    <location>
        <begin position="513"/>
        <end position="584"/>
    </location>
</feature>
<evidence type="ECO:0000256" key="1">
    <source>
        <dbReference type="ARBA" id="ARBA00022723"/>
    </source>
</evidence>
<dbReference type="InterPro" id="IPR004181">
    <property type="entry name" value="Znf_MIZ"/>
</dbReference>
<feature type="region of interest" description="Disordered" evidence="5">
    <location>
        <begin position="98"/>
        <end position="117"/>
    </location>
</feature>
<evidence type="ECO:0000256" key="3">
    <source>
        <dbReference type="ARBA" id="ARBA00022833"/>
    </source>
</evidence>
<feature type="compositionally biased region" description="Polar residues" evidence="5">
    <location>
        <begin position="186"/>
        <end position="197"/>
    </location>
</feature>
<feature type="region of interest" description="Disordered" evidence="5">
    <location>
        <begin position="651"/>
        <end position="682"/>
    </location>
</feature>
<keyword evidence="3" id="KW-0862">Zinc</keyword>
<evidence type="ECO:0000256" key="4">
    <source>
        <dbReference type="PROSITE-ProRule" id="PRU00452"/>
    </source>
</evidence>
<dbReference type="PANTHER" id="PTHR10782">
    <property type="entry name" value="ZINC FINGER MIZ DOMAIN-CONTAINING PROTEIN"/>
    <property type="match status" value="1"/>
</dbReference>
<evidence type="ECO:0000256" key="2">
    <source>
        <dbReference type="ARBA" id="ARBA00022771"/>
    </source>
</evidence>
<feature type="region of interest" description="Disordered" evidence="5">
    <location>
        <begin position="789"/>
        <end position="808"/>
    </location>
</feature>
<protein>
    <submittedName>
        <fullName evidence="7">SP-RING-type domain-containing protein</fullName>
    </submittedName>
</protein>
<evidence type="ECO:0000313" key="8">
    <source>
        <dbReference type="Proteomes" id="UP001408356"/>
    </source>
</evidence>
<feature type="domain" description="SP-RING-type" evidence="6">
    <location>
        <begin position="1054"/>
        <end position="1161"/>
    </location>
</feature>
<evidence type="ECO:0000256" key="5">
    <source>
        <dbReference type="SAM" id="MobiDB-lite"/>
    </source>
</evidence>
<feature type="compositionally biased region" description="Polar residues" evidence="5">
    <location>
        <begin position="8"/>
        <end position="30"/>
    </location>
</feature>
<accession>A0ABR2VE27</accession>
<feature type="region of interest" description="Disordered" evidence="5">
    <location>
        <begin position="1177"/>
        <end position="1231"/>
    </location>
</feature>
<sequence length="1231" mass="134671">MASAEGQRASSGRKTTKTADYQYNASNKTINKFLGSRQRPWMNSALPVKPTPRPPNRPPKESLPALPPVRVNSSQQSQPHQQHRRPSVPVAQATEGTTAAAGPVGSQLAPQSHTPGALAQTSIISPTTPAVLPSPAPTDEPSPAVSALLDVTSPPRIQPLVPENTSSAPVTSAHFELSNPIDAVGSATTSSVQLPSNTTATDVPATTTTEPGADSRATTAPSPSFGAATTLQTPPTPSALVTKPMPANLAQIPDGNQEPPAKRRRTGNMAQNLLVALNAAQTIDRQVQQSGGENGLILDVERPRYQLLRMAITDGDLFFVVLHQVFCSWSYSNSIAHDLCADSHLDPSLIDNAFGLVGTILKSNSRLRAEHAQFFRNFPTSLEVLRTQIPLYGHTISQVLMFLTRLSCAWMIVNNEHKRSGYPLLMDELLSTFGLYSTTLQSIVFRASRRTLGIADGTIGQVMDELFRQDQLAHMDSNGLFFTRATDNFQAEPHNKALIHRYCTLVAEAHASRQASQQSTRQPPDYQQQESRPTPHMNAQALPANNNPPNVRQGPGPLMAPIVPGNGQIAQSSTDLQFTSVSPAGNQTAFAPNVVGQRYQIPSAQHPVLQGNPSVNSPTQGHFSNAASPVQSPIMTQGQSFQVPGRHAAQFTAGAQPSPPQNFQQQLPPRRTSQHFQVPSSQSPQLQILIGLPQQARISPIQSNINQVQQQRIPGRSSPHLQAGAARASPQLRQATTSSTPIAQNSGIGFFPVANLDTTTNQPTVPAMQQLQQQLLLDQQVIAQANQVRQSTVRPRAPSNRPFQQGSVNGTAAFDYRRTPAMQIPATQYPHDSQDRKSMEMSLHQAHLRSPRRLLRSVGFSSAPERYYQFIKYLALQPTPIPQQKFLHAVRFDIPGSVYHKISKDTLLPDLSAPSNLYFNGSLRVRLRVSLAKRVTKSLSEEDWVLNDSYWPEHIHMQLNQQPLMARRRQHHAKDQPIELGGLVKLGENVLKISVPVQRPFENNAMPFVGVEIIETLSHSSIYALPNLGVESIITSVQTRAVIQKRLGGISDPNDDEIAMVSDDISINLADPFSYSLWNIPVRGKDCTHLECFDLETWLETRPSKKSCSCGSKKSSSDCKYCPKEPSLVDKWKCPLCQGDARPYSLRIDGFLSEVRKALAEQGLLRVKEIRVTADGSWHPVIPDDDDDDFDSDENVAPNRTARTLSTARSAAGQTPQRGRPPIEVICLDDD</sequence>
<feature type="compositionally biased region" description="Low complexity" evidence="5">
    <location>
        <begin position="538"/>
        <end position="550"/>
    </location>
</feature>
<organism evidence="7 8">
    <name type="scientific">Seiridium unicorne</name>
    <dbReference type="NCBI Taxonomy" id="138068"/>
    <lineage>
        <taxon>Eukaryota</taxon>
        <taxon>Fungi</taxon>
        <taxon>Dikarya</taxon>
        <taxon>Ascomycota</taxon>
        <taxon>Pezizomycotina</taxon>
        <taxon>Sordariomycetes</taxon>
        <taxon>Xylariomycetidae</taxon>
        <taxon>Amphisphaeriales</taxon>
        <taxon>Sporocadaceae</taxon>
        <taxon>Seiridium</taxon>
    </lineage>
</organism>
<proteinExistence type="predicted"/>
<dbReference type="PROSITE" id="PS51044">
    <property type="entry name" value="ZF_SP_RING"/>
    <property type="match status" value="1"/>
</dbReference>
<feature type="compositionally biased region" description="Acidic residues" evidence="5">
    <location>
        <begin position="1183"/>
        <end position="1194"/>
    </location>
</feature>
<evidence type="ECO:0000313" key="7">
    <source>
        <dbReference type="EMBL" id="KAK9424695.1"/>
    </source>
</evidence>
<dbReference type="PANTHER" id="PTHR10782:SF4">
    <property type="entry name" value="TONALLI, ISOFORM E"/>
    <property type="match status" value="1"/>
</dbReference>
<keyword evidence="2 4" id="KW-0863">Zinc-finger</keyword>
<feature type="compositionally biased region" description="Polar residues" evidence="5">
    <location>
        <begin position="520"/>
        <end position="532"/>
    </location>
</feature>
<feature type="region of interest" description="Disordered" evidence="5">
    <location>
        <begin position="1"/>
        <end position="91"/>
    </location>
</feature>
<dbReference type="EMBL" id="JARVKF010000034">
    <property type="protein sequence ID" value="KAK9424695.1"/>
    <property type="molecule type" value="Genomic_DNA"/>
</dbReference>
<keyword evidence="8" id="KW-1185">Reference proteome</keyword>
<feature type="compositionally biased region" description="Polar residues" evidence="5">
    <location>
        <begin position="568"/>
        <end position="584"/>
    </location>
</feature>
<feature type="compositionally biased region" description="Low complexity" evidence="5">
    <location>
        <begin position="198"/>
        <end position="209"/>
    </location>
</feature>
<evidence type="ECO:0000259" key="6">
    <source>
        <dbReference type="PROSITE" id="PS51044"/>
    </source>
</evidence>
<dbReference type="InterPro" id="IPR013083">
    <property type="entry name" value="Znf_RING/FYVE/PHD"/>
</dbReference>
<keyword evidence="1" id="KW-0479">Metal-binding</keyword>
<feature type="compositionally biased region" description="Polar residues" evidence="5">
    <location>
        <begin position="108"/>
        <end position="117"/>
    </location>
</feature>
<feature type="compositionally biased region" description="Low complexity" evidence="5">
    <location>
        <begin position="1200"/>
        <end position="1212"/>
    </location>
</feature>
<comment type="caution">
    <text evidence="7">The sequence shown here is derived from an EMBL/GenBank/DDBJ whole genome shotgun (WGS) entry which is preliminary data.</text>
</comment>
<dbReference type="Gene3D" id="3.30.40.10">
    <property type="entry name" value="Zinc/RING finger domain, C3HC4 (zinc finger)"/>
    <property type="match status" value="1"/>
</dbReference>
<feature type="region of interest" description="Disordered" evidence="5">
    <location>
        <begin position="186"/>
        <end position="230"/>
    </location>
</feature>